<keyword evidence="2" id="KW-0812">Transmembrane</keyword>
<evidence type="ECO:0000313" key="3">
    <source>
        <dbReference type="EMBL" id="CRG88364.1"/>
    </source>
</evidence>
<feature type="transmembrane region" description="Helical" evidence="2">
    <location>
        <begin position="361"/>
        <end position="386"/>
    </location>
</feature>
<proteinExistence type="predicted"/>
<dbReference type="AlphaFoldDB" id="A0A0U1LYH1"/>
<feature type="compositionally biased region" description="Acidic residues" evidence="1">
    <location>
        <begin position="102"/>
        <end position="111"/>
    </location>
</feature>
<dbReference type="OMA" id="NMISPSY"/>
<sequence length="440" mass="46651">MDSSYPSTPSPSRDNPFMNPFDLYSLPYYIDSWIEVSSQPSTSSLSSAATTDDIITTGLRVERSVPGMQRRTGKKRLRHLGLSATQNGESSQASSVAGSSQDEYEESDSESDQVLSSSNEDVTAGSCRDGLLSHRSFASETASSGDDADDDDRLTALGPRLASTPFVPQPNVFSHVPQYSRSRSYNGPEPSPSLVSNSSQATAVRHNSSSTARATRRNSRTQHSPYNMISPNYQADHDAALRASLSTLLSLGTAVRGVPKSDSPQVPTGPPVAPASSFRLVSESVAMGEETDDLSPRTRNDSAIVSSDPRQPKSVRSNRSSTPSRTKRKTSKDRGSAHAASSKKSHRTNMTDSLTTVSPTLMTWVISAGVVVLFSAISFSAGYALGREVGHTEAGMGSVLGSASDPVAKARASAGCSRDAVQGSLKRLRWGSSAGVSVYN</sequence>
<protein>
    <submittedName>
        <fullName evidence="3">Uncharacterized protein</fullName>
    </submittedName>
</protein>
<dbReference type="Proteomes" id="UP000054383">
    <property type="component" value="Unassembled WGS sequence"/>
</dbReference>
<feature type="region of interest" description="Disordered" evidence="1">
    <location>
        <begin position="161"/>
        <end position="231"/>
    </location>
</feature>
<dbReference type="OrthoDB" id="5413188at2759"/>
<reference evidence="3 4" key="1">
    <citation type="submission" date="2015-04" db="EMBL/GenBank/DDBJ databases">
        <authorList>
            <person name="Syromyatnikov M.Y."/>
            <person name="Popov V.N."/>
        </authorList>
    </citation>
    <scope>NUCLEOTIDE SEQUENCE [LARGE SCALE GENOMIC DNA]</scope>
    <source>
        <strain evidence="3">WF-38-12</strain>
    </source>
</reference>
<feature type="region of interest" description="Disordered" evidence="1">
    <location>
        <begin position="287"/>
        <end position="351"/>
    </location>
</feature>
<keyword evidence="2" id="KW-0472">Membrane</keyword>
<feature type="compositionally biased region" description="Polar residues" evidence="1">
    <location>
        <begin position="222"/>
        <end position="231"/>
    </location>
</feature>
<keyword evidence="4" id="KW-1185">Reference proteome</keyword>
<feature type="region of interest" description="Disordered" evidence="1">
    <location>
        <begin position="83"/>
        <end position="127"/>
    </location>
</feature>
<gene>
    <name evidence="3" type="ORF">PISL3812_05394</name>
</gene>
<keyword evidence="2" id="KW-1133">Transmembrane helix</keyword>
<organism evidence="3 4">
    <name type="scientific">Talaromyces islandicus</name>
    <name type="common">Penicillium islandicum</name>
    <dbReference type="NCBI Taxonomy" id="28573"/>
    <lineage>
        <taxon>Eukaryota</taxon>
        <taxon>Fungi</taxon>
        <taxon>Dikarya</taxon>
        <taxon>Ascomycota</taxon>
        <taxon>Pezizomycotina</taxon>
        <taxon>Eurotiomycetes</taxon>
        <taxon>Eurotiomycetidae</taxon>
        <taxon>Eurotiales</taxon>
        <taxon>Trichocomaceae</taxon>
        <taxon>Talaromyces</taxon>
        <taxon>Talaromyces sect. Islandici</taxon>
    </lineage>
</organism>
<feature type="compositionally biased region" description="Low complexity" evidence="1">
    <location>
        <begin position="90"/>
        <end position="101"/>
    </location>
</feature>
<accession>A0A0U1LYH1</accession>
<feature type="compositionally biased region" description="Polar residues" evidence="1">
    <location>
        <begin position="193"/>
        <end position="206"/>
    </location>
</feature>
<feature type="compositionally biased region" description="Low complexity" evidence="1">
    <location>
        <begin position="314"/>
        <end position="324"/>
    </location>
</feature>
<evidence type="ECO:0000313" key="4">
    <source>
        <dbReference type="Proteomes" id="UP000054383"/>
    </source>
</evidence>
<name>A0A0U1LYH1_TALIS</name>
<evidence type="ECO:0000256" key="1">
    <source>
        <dbReference type="SAM" id="MobiDB-lite"/>
    </source>
</evidence>
<dbReference type="STRING" id="28573.A0A0U1LYH1"/>
<evidence type="ECO:0000256" key="2">
    <source>
        <dbReference type="SAM" id="Phobius"/>
    </source>
</evidence>
<dbReference type="EMBL" id="CVMT01000004">
    <property type="protein sequence ID" value="CRG88364.1"/>
    <property type="molecule type" value="Genomic_DNA"/>
</dbReference>